<evidence type="ECO:0000313" key="4">
    <source>
        <dbReference type="EMBL" id="KZT26719.1"/>
    </source>
</evidence>
<dbReference type="InterPro" id="IPR047150">
    <property type="entry name" value="SGT"/>
</dbReference>
<keyword evidence="5" id="KW-1185">Reference proteome</keyword>
<proteinExistence type="predicted"/>
<dbReference type="GO" id="GO:0072380">
    <property type="term" value="C:TRC complex"/>
    <property type="evidence" value="ECO:0007669"/>
    <property type="project" value="TreeGrafter"/>
</dbReference>
<evidence type="ECO:0000256" key="3">
    <source>
        <dbReference type="SAM" id="MobiDB-lite"/>
    </source>
</evidence>
<name>A0A165TIK7_9AGAM</name>
<dbReference type="PANTHER" id="PTHR45831">
    <property type="entry name" value="LD24721P"/>
    <property type="match status" value="1"/>
</dbReference>
<dbReference type="EMBL" id="KV425565">
    <property type="protein sequence ID" value="KZT26719.1"/>
    <property type="molecule type" value="Genomic_DNA"/>
</dbReference>
<feature type="region of interest" description="Disordered" evidence="3">
    <location>
        <begin position="123"/>
        <end position="146"/>
    </location>
</feature>
<reference evidence="4 5" key="1">
    <citation type="journal article" date="2016" name="Mol. Biol. Evol.">
        <title>Comparative Genomics of Early-Diverging Mushroom-Forming Fungi Provides Insights into the Origins of Lignocellulose Decay Capabilities.</title>
        <authorList>
            <person name="Nagy L.G."/>
            <person name="Riley R."/>
            <person name="Tritt A."/>
            <person name="Adam C."/>
            <person name="Daum C."/>
            <person name="Floudas D."/>
            <person name="Sun H."/>
            <person name="Yadav J.S."/>
            <person name="Pangilinan J."/>
            <person name="Larsson K.H."/>
            <person name="Matsuura K."/>
            <person name="Barry K."/>
            <person name="Labutti K."/>
            <person name="Kuo R."/>
            <person name="Ohm R.A."/>
            <person name="Bhattacharya S.S."/>
            <person name="Shirouzu T."/>
            <person name="Yoshinaga Y."/>
            <person name="Martin F.M."/>
            <person name="Grigoriev I.V."/>
            <person name="Hibbett D.S."/>
        </authorList>
    </citation>
    <scope>NUCLEOTIDE SEQUENCE [LARGE SCALE GENOMIC DNA]</scope>
    <source>
        <strain evidence="4 5">HHB14362 ss-1</strain>
    </source>
</reference>
<dbReference type="Gene3D" id="1.25.40.10">
    <property type="entry name" value="Tetratricopeptide repeat domain"/>
    <property type="match status" value="1"/>
</dbReference>
<dbReference type="GO" id="GO:0060090">
    <property type="term" value="F:molecular adaptor activity"/>
    <property type="evidence" value="ECO:0007669"/>
    <property type="project" value="TreeGrafter"/>
</dbReference>
<feature type="compositionally biased region" description="Low complexity" evidence="3">
    <location>
        <begin position="1"/>
        <end position="18"/>
    </location>
</feature>
<accession>A0A165TIK7</accession>
<evidence type="ECO:0000256" key="1">
    <source>
        <dbReference type="ARBA" id="ARBA00022737"/>
    </source>
</evidence>
<dbReference type="STRING" id="1314782.A0A165TIK7"/>
<protein>
    <recommendedName>
        <fullName evidence="6">TPR-like protein</fullName>
    </recommendedName>
</protein>
<organism evidence="4 5">
    <name type="scientific">Neolentinus lepideus HHB14362 ss-1</name>
    <dbReference type="NCBI Taxonomy" id="1314782"/>
    <lineage>
        <taxon>Eukaryota</taxon>
        <taxon>Fungi</taxon>
        <taxon>Dikarya</taxon>
        <taxon>Basidiomycota</taxon>
        <taxon>Agaricomycotina</taxon>
        <taxon>Agaricomycetes</taxon>
        <taxon>Gloeophyllales</taxon>
        <taxon>Gloeophyllaceae</taxon>
        <taxon>Neolentinus</taxon>
    </lineage>
</organism>
<dbReference type="InParanoid" id="A0A165TIK7"/>
<keyword evidence="1" id="KW-0677">Repeat</keyword>
<sequence length="146" mass="15574">MGPSDSSPSTPESSSTPPSSLPPSPALSALTLQDVSDENRQQATKIKAEANKAFSSTRLLVPLCILIVKSVVGHNYPKAATLYSQAIDLNPVDATLWCNRAYARIKIEEYGYALNDASTSALTSPVTQPKLPPAFQPELSSSIRNT</sequence>
<gene>
    <name evidence="4" type="ORF">NEOLEDRAFT_201896</name>
</gene>
<evidence type="ECO:0000256" key="2">
    <source>
        <dbReference type="ARBA" id="ARBA00022803"/>
    </source>
</evidence>
<dbReference type="SUPFAM" id="SSF48452">
    <property type="entry name" value="TPR-like"/>
    <property type="match status" value="1"/>
</dbReference>
<dbReference type="Proteomes" id="UP000076761">
    <property type="component" value="Unassembled WGS sequence"/>
</dbReference>
<feature type="region of interest" description="Disordered" evidence="3">
    <location>
        <begin position="1"/>
        <end position="27"/>
    </location>
</feature>
<evidence type="ECO:0008006" key="6">
    <source>
        <dbReference type="Google" id="ProtNLM"/>
    </source>
</evidence>
<evidence type="ECO:0000313" key="5">
    <source>
        <dbReference type="Proteomes" id="UP000076761"/>
    </source>
</evidence>
<dbReference type="GO" id="GO:0016020">
    <property type="term" value="C:membrane"/>
    <property type="evidence" value="ECO:0007669"/>
    <property type="project" value="TreeGrafter"/>
</dbReference>
<dbReference type="InterPro" id="IPR011990">
    <property type="entry name" value="TPR-like_helical_dom_sf"/>
</dbReference>
<dbReference type="PANTHER" id="PTHR45831:SF2">
    <property type="entry name" value="LD24721P"/>
    <property type="match status" value="1"/>
</dbReference>
<keyword evidence="2" id="KW-0802">TPR repeat</keyword>
<dbReference type="AlphaFoldDB" id="A0A165TIK7"/>
<dbReference type="GO" id="GO:0006620">
    <property type="term" value="P:post-translational protein targeting to endoplasmic reticulum membrane"/>
    <property type="evidence" value="ECO:0007669"/>
    <property type="project" value="TreeGrafter"/>
</dbReference>
<dbReference type="OrthoDB" id="445564at2759"/>